<sequence length="207" mass="23635">MGELIGLVSAVVEDKRKLTTSLKLIQIVSLYFTAVTGVAAFVLWPSNTYIRFILSVAILVEYVCVRRILSRRAADITQDEEEGFEKFLDKAFELVSAAIRNYEKLEDVFYEKFPEVASKMSLTVWVDNLLGEFEKWVVPTFILCRAIYGILLLWWADTLVYVEPNIENVGAGFLIYVVSTTTTSVLKLDIENSISIIRKWTKDSKKK</sequence>
<dbReference type="GeneID" id="28494988"/>
<feature type="transmembrane region" description="Helical" evidence="1">
    <location>
        <begin position="168"/>
        <end position="190"/>
    </location>
</feature>
<keyword evidence="1" id="KW-0812">Transmembrane</keyword>
<gene>
    <name evidence="2" type="ORF">A7C91_02300</name>
</gene>
<evidence type="ECO:0000313" key="3">
    <source>
        <dbReference type="Proteomes" id="UP000076969"/>
    </source>
</evidence>
<keyword evidence="1" id="KW-0472">Membrane</keyword>
<dbReference type="KEGG" id="tpie:A7C91_02300"/>
<feature type="transmembrane region" description="Helical" evidence="1">
    <location>
        <begin position="136"/>
        <end position="156"/>
    </location>
</feature>
<proteinExistence type="predicted"/>
<dbReference type="Proteomes" id="UP000076969">
    <property type="component" value="Chromosome"/>
</dbReference>
<evidence type="ECO:0000256" key="1">
    <source>
        <dbReference type="SAM" id="Phobius"/>
    </source>
</evidence>
<dbReference type="AlphaFoldDB" id="A0A172WFE8"/>
<feature type="transmembrane region" description="Helical" evidence="1">
    <location>
        <begin position="24"/>
        <end position="43"/>
    </location>
</feature>
<keyword evidence="1" id="KW-1133">Transmembrane helix</keyword>
<feature type="transmembrane region" description="Helical" evidence="1">
    <location>
        <begin position="49"/>
        <end position="69"/>
    </location>
</feature>
<organism evidence="2 3">
    <name type="scientific">Thermococcus piezophilus</name>
    <dbReference type="NCBI Taxonomy" id="1712654"/>
    <lineage>
        <taxon>Archaea</taxon>
        <taxon>Methanobacteriati</taxon>
        <taxon>Methanobacteriota</taxon>
        <taxon>Thermococci</taxon>
        <taxon>Thermococcales</taxon>
        <taxon>Thermococcaceae</taxon>
        <taxon>Thermococcus</taxon>
    </lineage>
</organism>
<keyword evidence="3" id="KW-1185">Reference proteome</keyword>
<accession>A0A172WFE8</accession>
<reference evidence="3" key="1">
    <citation type="journal article" date="2016" name="Syst. Appl. Microbiol.">
        <title>Thermococcus piezophilus sp. nov., a novel hyperthermophilic and piezophilic archaeon with a broad pressure range for growth, isolated from a deepest hydrothermal vent at the Mid-Cayman Rise.</title>
        <authorList>
            <person name="Dalmasso C."/>
            <person name="Oger P."/>
            <person name="Selva G."/>
            <person name="Courtine D."/>
            <person name="L'Haridon S."/>
            <person name="Garlaschelli A."/>
            <person name="Roussel E."/>
            <person name="Miyazaki J."/>
            <person name="Reveillaud J."/>
            <person name="Jebbar M."/>
            <person name="Takai K."/>
            <person name="Maignien L."/>
            <person name="Alain K."/>
        </authorList>
    </citation>
    <scope>NUCLEOTIDE SEQUENCE [LARGE SCALE GENOMIC DNA]</scope>
    <source>
        <strain evidence="3">CDGS</strain>
    </source>
</reference>
<evidence type="ECO:0000313" key="2">
    <source>
        <dbReference type="EMBL" id="ANF22148.1"/>
    </source>
</evidence>
<name>A0A172WFE8_9EURY</name>
<dbReference type="EMBL" id="CP015520">
    <property type="protein sequence ID" value="ANF22148.1"/>
    <property type="molecule type" value="Genomic_DNA"/>
</dbReference>
<protein>
    <submittedName>
        <fullName evidence="2">Uncharacterized protein</fullName>
    </submittedName>
</protein>
<dbReference type="RefSeq" id="WP_068664556.1">
    <property type="nucleotide sequence ID" value="NZ_CP015520.1"/>
</dbReference>